<dbReference type="AlphaFoldDB" id="A0A7W1XCB9"/>
<accession>A0A7W1XCB9</accession>
<evidence type="ECO:0000313" key="1">
    <source>
        <dbReference type="EMBL" id="MBA4543968.1"/>
    </source>
</evidence>
<gene>
    <name evidence="1" type="ORF">H1164_13850</name>
</gene>
<proteinExistence type="predicted"/>
<comment type="caution">
    <text evidence="1">The sequence shown here is derived from an EMBL/GenBank/DDBJ whole genome shotgun (WGS) entry which is preliminary data.</text>
</comment>
<organism evidence="1 2">
    <name type="scientific">Thermoactinomyces daqus</name>
    <dbReference type="NCBI Taxonomy" id="1329516"/>
    <lineage>
        <taxon>Bacteria</taxon>
        <taxon>Bacillati</taxon>
        <taxon>Bacillota</taxon>
        <taxon>Bacilli</taxon>
        <taxon>Bacillales</taxon>
        <taxon>Thermoactinomycetaceae</taxon>
        <taxon>Thermoactinomyces</taxon>
    </lineage>
</organism>
<dbReference type="Proteomes" id="UP000530514">
    <property type="component" value="Unassembled WGS sequence"/>
</dbReference>
<dbReference type="EMBL" id="JACEIP010000025">
    <property type="protein sequence ID" value="MBA4543968.1"/>
    <property type="molecule type" value="Genomic_DNA"/>
</dbReference>
<name>A0A7W1XCB9_9BACL</name>
<keyword evidence="2" id="KW-1185">Reference proteome</keyword>
<reference evidence="1 2" key="1">
    <citation type="submission" date="2020-07" db="EMBL/GenBank/DDBJ databases">
        <authorList>
            <person name="Feng H."/>
        </authorList>
    </citation>
    <scope>NUCLEOTIDE SEQUENCE [LARGE SCALE GENOMIC DNA]</scope>
    <source>
        <strain evidence="2">s-11</strain>
    </source>
</reference>
<evidence type="ECO:0000313" key="2">
    <source>
        <dbReference type="Proteomes" id="UP000530514"/>
    </source>
</evidence>
<protein>
    <submittedName>
        <fullName evidence="1">Uncharacterized protein</fullName>
    </submittedName>
</protein>
<dbReference type="RefSeq" id="WP_033100786.1">
    <property type="nucleotide sequence ID" value="NZ_JACEIP010000025.1"/>
</dbReference>
<sequence>MKKNKDRIVFQAVVNKPVDHLREGDPIVCAQKQMDTIASIFTVNGRTVIKTKNFGCYFAEDLVVRL</sequence>